<dbReference type="OrthoDB" id="600613at2"/>
<proteinExistence type="predicted"/>
<dbReference type="SMART" id="SM00028">
    <property type="entry name" value="TPR"/>
    <property type="match status" value="3"/>
</dbReference>
<evidence type="ECO:0008006" key="4">
    <source>
        <dbReference type="Google" id="ProtNLM"/>
    </source>
</evidence>
<dbReference type="RefSeq" id="WP_114917268.1">
    <property type="nucleotide sequence ID" value="NZ_CP024848.1"/>
</dbReference>
<dbReference type="SUPFAM" id="SSF48452">
    <property type="entry name" value="TPR-like"/>
    <property type="match status" value="2"/>
</dbReference>
<dbReference type="PROSITE" id="PS50005">
    <property type="entry name" value="TPR"/>
    <property type="match status" value="1"/>
</dbReference>
<organism evidence="2 3">
    <name type="scientific">Oceanobacillus zhaokaii</name>
    <dbReference type="NCBI Taxonomy" id="2052660"/>
    <lineage>
        <taxon>Bacteria</taxon>
        <taxon>Bacillati</taxon>
        <taxon>Bacillota</taxon>
        <taxon>Bacilli</taxon>
        <taxon>Bacillales</taxon>
        <taxon>Bacillaceae</taxon>
        <taxon>Oceanobacillus</taxon>
    </lineage>
</organism>
<keyword evidence="1" id="KW-0802">TPR repeat</keyword>
<dbReference type="AlphaFoldDB" id="A0A345PJ01"/>
<dbReference type="Proteomes" id="UP000253908">
    <property type="component" value="Chromosome"/>
</dbReference>
<name>A0A345PJ01_9BACI</name>
<dbReference type="EMBL" id="CP024848">
    <property type="protein sequence ID" value="AXI09981.1"/>
    <property type="molecule type" value="Genomic_DNA"/>
</dbReference>
<dbReference type="InterPro" id="IPR011990">
    <property type="entry name" value="TPR-like_helical_dom_sf"/>
</dbReference>
<evidence type="ECO:0000313" key="2">
    <source>
        <dbReference type="EMBL" id="AXI09981.1"/>
    </source>
</evidence>
<evidence type="ECO:0000256" key="1">
    <source>
        <dbReference type="PROSITE-ProRule" id="PRU00339"/>
    </source>
</evidence>
<feature type="repeat" description="TPR" evidence="1">
    <location>
        <begin position="22"/>
        <end position="55"/>
    </location>
</feature>
<gene>
    <name evidence="2" type="ORF">CUC15_14070</name>
</gene>
<dbReference type="InterPro" id="IPR019734">
    <property type="entry name" value="TPR_rpt"/>
</dbReference>
<protein>
    <recommendedName>
        <fullName evidence="4">Tetratricopeptide repeat protein</fullName>
    </recommendedName>
</protein>
<reference evidence="3" key="1">
    <citation type="submission" date="2017-11" db="EMBL/GenBank/DDBJ databases">
        <authorList>
            <person name="Zhu W."/>
        </authorList>
    </citation>
    <scope>NUCLEOTIDE SEQUENCE [LARGE SCALE GENOMIC DNA]</scope>
    <source>
        <strain evidence="3">160</strain>
    </source>
</reference>
<evidence type="ECO:0000313" key="3">
    <source>
        <dbReference type="Proteomes" id="UP000253908"/>
    </source>
</evidence>
<keyword evidence="3" id="KW-1185">Reference proteome</keyword>
<accession>A0A345PJ01</accession>
<dbReference type="Gene3D" id="1.25.40.10">
    <property type="entry name" value="Tetratricopeptide repeat domain"/>
    <property type="match status" value="2"/>
</dbReference>
<dbReference type="Pfam" id="PF13181">
    <property type="entry name" value="TPR_8"/>
    <property type="match status" value="1"/>
</dbReference>
<sequence>MAQVKNKAKEKSNNIIPFIPEGDFYFTKGVEAFQNRKFNIAVKWMKKAIEAKPNDPLYQCQMSVIYTEIGAYHAANQLLTNVLQSTEYTDCYYLIANNYAHLGLLNDAEKYVNLYLEKEPNGEFREDAIALLDLIDIADVDDEDDDFELEDEDELLIYQETAFYHMENMEWEKALPVIEKMITLFPEYMLAKHDYSQALFFLGRKEEAVQIELDILKQNPNTLYSHMNLALFYHELNEQAEFEKHMHSLLNVYPIHEQQKLRIAVTLARTARYQDAYLRFISLSKGIVKNHPSYYRWYSTTAFQVGEPEKALLLWEEGCKQHPILSKEEGPWG</sequence>
<dbReference type="KEGG" id="ocn:CUC15_14070"/>